<name>A0ABT1LW53_9MYCO</name>
<keyword evidence="2" id="KW-0812">Transmembrane</keyword>
<evidence type="ECO:0000313" key="3">
    <source>
        <dbReference type="EMBL" id="MCP9271131.1"/>
    </source>
</evidence>
<proteinExistence type="predicted"/>
<keyword evidence="2" id="KW-0472">Membrane</keyword>
<protein>
    <submittedName>
        <fullName evidence="3">Uncharacterized protein</fullName>
    </submittedName>
</protein>
<evidence type="ECO:0000256" key="1">
    <source>
        <dbReference type="SAM" id="MobiDB-lite"/>
    </source>
</evidence>
<reference evidence="3 4" key="1">
    <citation type="submission" date="2022-06" db="EMBL/GenBank/DDBJ databases">
        <title>Mycolicibacterium sp. CAU 1645 isolated from seawater.</title>
        <authorList>
            <person name="Kim W."/>
        </authorList>
    </citation>
    <scope>NUCLEOTIDE SEQUENCE [LARGE SCALE GENOMIC DNA]</scope>
    <source>
        <strain evidence="3 4">CAU 1645</strain>
    </source>
</reference>
<keyword evidence="4" id="KW-1185">Reference proteome</keyword>
<accession>A0ABT1LW53</accession>
<keyword evidence="2" id="KW-1133">Transmembrane helix</keyword>
<sequence length="111" mass="11353">MTGPLMSGAERSTVAGEQRAAGSPPHDDRRNGAGSVAAWVGIVAGVVFIVAVVFFSGFFIGRSSSGSFRVGYHQPGMMMGPSQMGPGQMGPGGMTGPDQWPTTTAPTTPRP</sequence>
<organism evidence="3 4">
    <name type="scientific">Mycolicibacterium arenosum</name>
    <dbReference type="NCBI Taxonomy" id="2952157"/>
    <lineage>
        <taxon>Bacteria</taxon>
        <taxon>Bacillati</taxon>
        <taxon>Actinomycetota</taxon>
        <taxon>Actinomycetes</taxon>
        <taxon>Mycobacteriales</taxon>
        <taxon>Mycobacteriaceae</taxon>
        <taxon>Mycolicibacterium</taxon>
    </lineage>
</organism>
<feature type="region of interest" description="Disordered" evidence="1">
    <location>
        <begin position="79"/>
        <end position="111"/>
    </location>
</feature>
<dbReference type="Proteomes" id="UP001651690">
    <property type="component" value="Unassembled WGS sequence"/>
</dbReference>
<feature type="transmembrane region" description="Helical" evidence="2">
    <location>
        <begin position="36"/>
        <end position="60"/>
    </location>
</feature>
<feature type="region of interest" description="Disordered" evidence="1">
    <location>
        <begin position="1"/>
        <end position="33"/>
    </location>
</feature>
<evidence type="ECO:0000313" key="4">
    <source>
        <dbReference type="Proteomes" id="UP001651690"/>
    </source>
</evidence>
<gene>
    <name evidence="3" type="ORF">NM203_02895</name>
</gene>
<comment type="caution">
    <text evidence="3">The sequence shown here is derived from an EMBL/GenBank/DDBJ whole genome shotgun (WGS) entry which is preliminary data.</text>
</comment>
<evidence type="ECO:0000256" key="2">
    <source>
        <dbReference type="SAM" id="Phobius"/>
    </source>
</evidence>
<dbReference type="EMBL" id="JANDBD010000001">
    <property type="protein sequence ID" value="MCP9271131.1"/>
    <property type="molecule type" value="Genomic_DNA"/>
</dbReference>
<feature type="compositionally biased region" description="Low complexity" evidence="1">
    <location>
        <begin position="101"/>
        <end position="111"/>
    </location>
</feature>